<evidence type="ECO:0000313" key="12">
    <source>
        <dbReference type="EMBL" id="NLP85328.1"/>
    </source>
</evidence>
<keyword evidence="7" id="KW-0067">ATP-binding</keyword>
<dbReference type="Proteomes" id="UP001429745">
    <property type="component" value="Unassembled WGS sequence"/>
</dbReference>
<keyword evidence="8" id="KW-0902">Two-component regulatory system</keyword>
<dbReference type="CDD" id="cd16917">
    <property type="entry name" value="HATPase_UhpB-NarQ-NarX-like"/>
    <property type="match status" value="1"/>
</dbReference>
<feature type="transmembrane region" description="Helical" evidence="9">
    <location>
        <begin position="17"/>
        <end position="39"/>
    </location>
</feature>
<dbReference type="PANTHER" id="PTHR24421:SF10">
    <property type="entry name" value="NITRATE_NITRITE SENSOR PROTEIN NARQ"/>
    <property type="match status" value="1"/>
</dbReference>
<keyword evidence="5" id="KW-0547">Nucleotide-binding</keyword>
<reference evidence="12 13" key="1">
    <citation type="submission" date="2020-04" db="EMBL/GenBank/DDBJ databases">
        <title>CFH 90308 Microbacterium sp.</title>
        <authorList>
            <person name="Nie G."/>
            <person name="Ming H."/>
            <person name="Xia T."/>
        </authorList>
    </citation>
    <scope>NUCLEOTIDE SEQUENCE [LARGE SCALE GENOMIC DNA]</scope>
    <source>
        <strain evidence="12 13">CFH 90308</strain>
    </source>
</reference>
<dbReference type="InterPro" id="IPR003594">
    <property type="entry name" value="HATPase_dom"/>
</dbReference>
<evidence type="ECO:0000256" key="6">
    <source>
        <dbReference type="ARBA" id="ARBA00022777"/>
    </source>
</evidence>
<evidence type="ECO:0000259" key="11">
    <source>
        <dbReference type="Pfam" id="PF07730"/>
    </source>
</evidence>
<dbReference type="Pfam" id="PF02518">
    <property type="entry name" value="HATPase_c"/>
    <property type="match status" value="1"/>
</dbReference>
<protein>
    <recommendedName>
        <fullName evidence="2">histidine kinase</fullName>
        <ecNumber evidence="2">2.7.13.3</ecNumber>
    </recommendedName>
</protein>
<keyword evidence="3" id="KW-0597">Phosphoprotein</keyword>
<dbReference type="InterPro" id="IPR011712">
    <property type="entry name" value="Sig_transdc_His_kin_sub3_dim/P"/>
</dbReference>
<evidence type="ECO:0000259" key="10">
    <source>
        <dbReference type="Pfam" id="PF02518"/>
    </source>
</evidence>
<dbReference type="Gene3D" id="3.30.565.10">
    <property type="entry name" value="Histidine kinase-like ATPase, C-terminal domain"/>
    <property type="match status" value="1"/>
</dbReference>
<feature type="transmembrane region" description="Helical" evidence="9">
    <location>
        <begin position="51"/>
        <end position="73"/>
    </location>
</feature>
<evidence type="ECO:0000313" key="13">
    <source>
        <dbReference type="Proteomes" id="UP001429745"/>
    </source>
</evidence>
<gene>
    <name evidence="12" type="ORF">HF576_15885</name>
</gene>
<dbReference type="InterPro" id="IPR036890">
    <property type="entry name" value="HATPase_C_sf"/>
</dbReference>
<keyword evidence="9" id="KW-0472">Membrane</keyword>
<comment type="caution">
    <text evidence="12">The sequence shown here is derived from an EMBL/GenBank/DDBJ whole genome shotgun (WGS) entry which is preliminary data.</text>
</comment>
<evidence type="ECO:0000256" key="2">
    <source>
        <dbReference type="ARBA" id="ARBA00012438"/>
    </source>
</evidence>
<evidence type="ECO:0000256" key="7">
    <source>
        <dbReference type="ARBA" id="ARBA00022840"/>
    </source>
</evidence>
<dbReference type="Gene3D" id="1.20.5.1930">
    <property type="match status" value="1"/>
</dbReference>
<feature type="transmembrane region" description="Helical" evidence="9">
    <location>
        <begin position="79"/>
        <end position="110"/>
    </location>
</feature>
<keyword evidence="6 12" id="KW-0418">Kinase</keyword>
<sequence>MSSSGSERRAGAPARGWVAPVVAATLLCALALPLTIALLVQVVAPEHGTAIALRVGLLAGVLHIAGFLCVRFPRTAFAIGALVMLALAATGVAGMSSAALVPSAAVFVLLEWQVASTQDRTTAAAALVVGIAGAGIIAAVDAMTNAASQPLGIVFEGVALAAVVAAGWLLGRDARRRRAAAATWARQQVDDALAAERTRIGRDLHDVVSHGLAVMIAQVEAARVLPPGPPQTAALERVAETGRSAMQGLRGMLRLLDSPDEIEPVAGLPGIAALAEGAASPAHRISFRETGRAGTLAPDAEVALFRAAQEALTNVVRHVEPPLAASVALDWRDDEVVLSVTDDGGTGPRDAGGAGRGLVGMAERVRLAGGTLEIERGQGWSIRITMPLTDET</sequence>
<evidence type="ECO:0000256" key="1">
    <source>
        <dbReference type="ARBA" id="ARBA00000085"/>
    </source>
</evidence>
<evidence type="ECO:0000256" key="9">
    <source>
        <dbReference type="SAM" id="Phobius"/>
    </source>
</evidence>
<dbReference type="GO" id="GO:0016301">
    <property type="term" value="F:kinase activity"/>
    <property type="evidence" value="ECO:0007669"/>
    <property type="project" value="UniProtKB-KW"/>
</dbReference>
<comment type="catalytic activity">
    <reaction evidence="1">
        <text>ATP + protein L-histidine = ADP + protein N-phospho-L-histidine.</text>
        <dbReference type="EC" id="2.7.13.3"/>
    </reaction>
</comment>
<feature type="transmembrane region" description="Helical" evidence="9">
    <location>
        <begin position="152"/>
        <end position="170"/>
    </location>
</feature>
<dbReference type="RefSeq" id="WP_168913742.1">
    <property type="nucleotide sequence ID" value="NZ_JABACI010000004.1"/>
</dbReference>
<keyword evidence="9" id="KW-1133">Transmembrane helix</keyword>
<feature type="transmembrane region" description="Helical" evidence="9">
    <location>
        <begin position="122"/>
        <end position="140"/>
    </location>
</feature>
<dbReference type="EMBL" id="JABACI010000004">
    <property type="protein sequence ID" value="NLP85328.1"/>
    <property type="molecule type" value="Genomic_DNA"/>
</dbReference>
<keyword evidence="9" id="KW-0812">Transmembrane</keyword>
<dbReference type="InterPro" id="IPR050482">
    <property type="entry name" value="Sensor_HK_TwoCompSys"/>
</dbReference>
<evidence type="ECO:0000256" key="4">
    <source>
        <dbReference type="ARBA" id="ARBA00022679"/>
    </source>
</evidence>
<name>A0ABX1KH63_9MICO</name>
<proteinExistence type="predicted"/>
<dbReference type="PANTHER" id="PTHR24421">
    <property type="entry name" value="NITRATE/NITRITE SENSOR PROTEIN NARX-RELATED"/>
    <property type="match status" value="1"/>
</dbReference>
<dbReference type="EC" id="2.7.13.3" evidence="2"/>
<keyword evidence="4" id="KW-0808">Transferase</keyword>
<dbReference type="SUPFAM" id="SSF55874">
    <property type="entry name" value="ATPase domain of HSP90 chaperone/DNA topoisomerase II/histidine kinase"/>
    <property type="match status" value="1"/>
</dbReference>
<feature type="domain" description="Signal transduction histidine kinase subgroup 3 dimerisation and phosphoacceptor" evidence="11">
    <location>
        <begin position="196"/>
        <end position="259"/>
    </location>
</feature>
<accession>A0ABX1KH63</accession>
<dbReference type="Pfam" id="PF07730">
    <property type="entry name" value="HisKA_3"/>
    <property type="match status" value="1"/>
</dbReference>
<evidence type="ECO:0000256" key="5">
    <source>
        <dbReference type="ARBA" id="ARBA00022741"/>
    </source>
</evidence>
<feature type="domain" description="Histidine kinase/HSP90-like ATPase" evidence="10">
    <location>
        <begin position="301"/>
        <end position="389"/>
    </location>
</feature>
<evidence type="ECO:0000256" key="3">
    <source>
        <dbReference type="ARBA" id="ARBA00022553"/>
    </source>
</evidence>
<evidence type="ECO:0000256" key="8">
    <source>
        <dbReference type="ARBA" id="ARBA00023012"/>
    </source>
</evidence>
<keyword evidence="13" id="KW-1185">Reference proteome</keyword>
<organism evidence="12 13">
    <name type="scientific">Microbacterium salsuginis</name>
    <dbReference type="NCBI Taxonomy" id="2722803"/>
    <lineage>
        <taxon>Bacteria</taxon>
        <taxon>Bacillati</taxon>
        <taxon>Actinomycetota</taxon>
        <taxon>Actinomycetes</taxon>
        <taxon>Micrococcales</taxon>
        <taxon>Microbacteriaceae</taxon>
        <taxon>Microbacterium</taxon>
    </lineage>
</organism>